<dbReference type="RefSeq" id="WP_158945853.1">
    <property type="nucleotide sequence ID" value="NZ_CP046400.1"/>
</dbReference>
<dbReference type="EMBL" id="CP046400">
    <property type="protein sequence ID" value="QGY38749.1"/>
    <property type="molecule type" value="Genomic_DNA"/>
</dbReference>
<protein>
    <recommendedName>
        <fullName evidence="4">DUF3592 domain-containing protein</fullName>
    </recommendedName>
</protein>
<feature type="transmembrane region" description="Helical" evidence="1">
    <location>
        <begin position="20"/>
        <end position="38"/>
    </location>
</feature>
<evidence type="ECO:0000256" key="1">
    <source>
        <dbReference type="SAM" id="Phobius"/>
    </source>
</evidence>
<reference evidence="2 3" key="1">
    <citation type="submission" date="2019-11" db="EMBL/GenBank/DDBJ databases">
        <authorList>
            <person name="Zheng R.K."/>
            <person name="Sun C.M."/>
        </authorList>
    </citation>
    <scope>NUCLEOTIDE SEQUENCE [LARGE SCALE GENOMIC DNA]</scope>
    <source>
        <strain evidence="2 3">SRB007</strain>
    </source>
</reference>
<keyword evidence="3" id="KW-1185">Reference proteome</keyword>
<name>A0A6I6JC95_9BACT</name>
<dbReference type="KEGG" id="psel:GM415_00865"/>
<dbReference type="Proteomes" id="UP000428328">
    <property type="component" value="Chromosome"/>
</dbReference>
<keyword evidence="1" id="KW-0812">Transmembrane</keyword>
<evidence type="ECO:0008006" key="4">
    <source>
        <dbReference type="Google" id="ProtNLM"/>
    </source>
</evidence>
<proteinExistence type="predicted"/>
<dbReference type="AlphaFoldDB" id="A0A6I6JC95"/>
<keyword evidence="1" id="KW-0472">Membrane</keyword>
<gene>
    <name evidence="2" type="ORF">GM415_00865</name>
</gene>
<keyword evidence="1" id="KW-1133">Transmembrane helix</keyword>
<sequence>MVYFPGTHPRRTPTQRAVRILIGIAACTLIVLALYAIPYDILREERFRIYGETSTTGVVLETSTEGNAAPEHRFLLRYKYVDQDGIAREATAPLPREAWSRYRPGQPIEVIYIRSRPGYSRIQDEIEPPFQKWLRKALE</sequence>
<evidence type="ECO:0000313" key="2">
    <source>
        <dbReference type="EMBL" id="QGY38749.1"/>
    </source>
</evidence>
<organism evidence="2 3">
    <name type="scientific">Pseudodesulfovibrio cashew</name>
    <dbReference type="NCBI Taxonomy" id="2678688"/>
    <lineage>
        <taxon>Bacteria</taxon>
        <taxon>Pseudomonadati</taxon>
        <taxon>Thermodesulfobacteriota</taxon>
        <taxon>Desulfovibrionia</taxon>
        <taxon>Desulfovibrionales</taxon>
        <taxon>Desulfovibrionaceae</taxon>
    </lineage>
</organism>
<evidence type="ECO:0000313" key="3">
    <source>
        <dbReference type="Proteomes" id="UP000428328"/>
    </source>
</evidence>
<accession>A0A6I6JC95</accession>